<comment type="caution">
    <text evidence="18">The sequence shown here is derived from an EMBL/GenBank/DDBJ whole genome shotgun (WGS) entry which is preliminary data.</text>
</comment>
<comment type="cofactor">
    <cofactor evidence="1">
        <name>a divalent metal cation</name>
        <dbReference type="ChEBI" id="CHEBI:60240"/>
    </cofactor>
</comment>
<dbReference type="InterPro" id="IPR038577">
    <property type="entry name" value="GT10-like_C_sf"/>
</dbReference>
<keyword evidence="9" id="KW-0735">Signal-anchor</keyword>
<sequence length="751" mass="86523">MPMISRRTLYLSRYMASGASFQSIGYSFRVAHNTVGKIVHETCLALWNILSPLCFPQPSKTLWEMKSERFATLWNFPCCVGALDGKHVRIQCPSHAGSLFFNYKHFHSIQLQAVVDADLMFIVIDVGEYGRNSDGAAFKTSDFGKALMNKELDLPNPSLIPGTDEEMPYHFVADEAYPLNLNIMRPFDGRNLNNTRRVFNQRLSRARKVVECAFGILSRKWEIFQRPLRVQVDNAETIVKAACALHNFVRARDGEMRPETSTEMDTMEAPSLRQSAATSLHRPDSTVLPQRLSKEPGFIKLQRPSHQNHVEEKIFLDRSIPRPRHQTESSLHLPIAKSTQSPSLQLDRMQQPIILSNDGRKHVREIPQSSVNTQWDTSPFLKKSDVADIDLNVEANWKTVLRKPSKEKVKKFATVFPCVNGNSNCYLQTKFPVNSCSSKCKQVSNLTEADVVVFYVFKITRNEIVPNFHRPRGQRWVMHDTEPPCRKGNHSMLDLPRLKGQFNWTLSYRLDADIPWLYGYLRVLENPPRKDYNAIYWRKSVTAAWFVGHCSTGSQRDVYAKYMQVYGGLDLHIYGACGNYTCQGECKGKTSDCNNARLKRGSDDEKCLPLLSEKYFFYLAFENSLCNDYVTEKFFKIFKNVDTIPVIRGGADHKRLFPPNTYVDAADFASPADLAVYLKELSRNMLRYTEMLREKDKYRFEPSGKWFCRLCDKMHSEASDQVQWYPDLRSWYVKDQCRKPTDLIARNPSSW</sequence>
<keyword evidence="11 14" id="KW-0333">Golgi apparatus</keyword>
<dbReference type="Pfam" id="PF17039">
    <property type="entry name" value="Glyco_tran_10_N"/>
    <property type="match status" value="1"/>
</dbReference>
<evidence type="ECO:0000256" key="10">
    <source>
        <dbReference type="ARBA" id="ARBA00022989"/>
    </source>
</evidence>
<evidence type="ECO:0000256" key="5">
    <source>
        <dbReference type="ARBA" id="ARBA00022676"/>
    </source>
</evidence>
<evidence type="ECO:0000313" key="19">
    <source>
        <dbReference type="Proteomes" id="UP001283361"/>
    </source>
</evidence>
<dbReference type="GO" id="GO:0000139">
    <property type="term" value="C:Golgi membrane"/>
    <property type="evidence" value="ECO:0007669"/>
    <property type="project" value="UniProtKB-SubCell"/>
</dbReference>
<evidence type="ECO:0000259" key="15">
    <source>
        <dbReference type="Pfam" id="PF00852"/>
    </source>
</evidence>
<evidence type="ECO:0000256" key="8">
    <source>
        <dbReference type="ARBA" id="ARBA00022723"/>
    </source>
</evidence>
<feature type="domain" description="Fucosyltransferase C-terminal" evidence="15">
    <location>
        <begin position="538"/>
        <end position="731"/>
    </location>
</feature>
<dbReference type="Gene3D" id="3.40.50.11660">
    <property type="entry name" value="Glycosyl transferase family 10, C-terminal domain"/>
    <property type="match status" value="1"/>
</dbReference>
<dbReference type="SUPFAM" id="SSF53756">
    <property type="entry name" value="UDP-Glycosyltransferase/glycogen phosphorylase"/>
    <property type="match status" value="1"/>
</dbReference>
<dbReference type="PANTHER" id="PTHR48438:SF1">
    <property type="entry name" value="ALPHA-(1,3)-FUCOSYLTRANSFERASE C-RELATED"/>
    <property type="match status" value="1"/>
</dbReference>
<dbReference type="GO" id="GO:0008417">
    <property type="term" value="F:fucosyltransferase activity"/>
    <property type="evidence" value="ECO:0007669"/>
    <property type="project" value="InterPro"/>
</dbReference>
<dbReference type="GO" id="GO:0046872">
    <property type="term" value="F:metal ion binding"/>
    <property type="evidence" value="ECO:0007669"/>
    <property type="project" value="UniProtKB-KW"/>
</dbReference>
<evidence type="ECO:0000256" key="13">
    <source>
        <dbReference type="ARBA" id="ARBA00023180"/>
    </source>
</evidence>
<dbReference type="InterPro" id="IPR001503">
    <property type="entry name" value="Glyco_trans_10"/>
</dbReference>
<comment type="similarity">
    <text evidence="4 14">Belongs to the glycosyltransferase 10 family.</text>
</comment>
<gene>
    <name evidence="18" type="ORF">RRG08_002369</name>
</gene>
<evidence type="ECO:0000256" key="3">
    <source>
        <dbReference type="ARBA" id="ARBA00004922"/>
    </source>
</evidence>
<evidence type="ECO:0000256" key="12">
    <source>
        <dbReference type="ARBA" id="ARBA00023136"/>
    </source>
</evidence>
<name>A0AAE1B5M0_9GAST</name>
<dbReference type="GO" id="GO:0032580">
    <property type="term" value="C:Golgi cisterna membrane"/>
    <property type="evidence" value="ECO:0007669"/>
    <property type="project" value="UniProtKB-SubCell"/>
</dbReference>
<evidence type="ECO:0000256" key="7">
    <source>
        <dbReference type="ARBA" id="ARBA00022692"/>
    </source>
</evidence>
<organism evidence="18 19">
    <name type="scientific">Elysia crispata</name>
    <name type="common">lettuce slug</name>
    <dbReference type="NCBI Taxonomy" id="231223"/>
    <lineage>
        <taxon>Eukaryota</taxon>
        <taxon>Metazoa</taxon>
        <taxon>Spiralia</taxon>
        <taxon>Lophotrochozoa</taxon>
        <taxon>Mollusca</taxon>
        <taxon>Gastropoda</taxon>
        <taxon>Heterobranchia</taxon>
        <taxon>Euthyneura</taxon>
        <taxon>Panpulmonata</taxon>
        <taxon>Sacoglossa</taxon>
        <taxon>Placobranchoidea</taxon>
        <taxon>Plakobranchidae</taxon>
        <taxon>Elysia</taxon>
    </lineage>
</organism>
<evidence type="ECO:0000256" key="14">
    <source>
        <dbReference type="RuleBase" id="RU003832"/>
    </source>
</evidence>
<dbReference type="Pfam" id="PF00852">
    <property type="entry name" value="Glyco_transf_10"/>
    <property type="match status" value="1"/>
</dbReference>
<reference evidence="18" key="1">
    <citation type="journal article" date="2023" name="G3 (Bethesda)">
        <title>A reference genome for the long-term kleptoplast-retaining sea slug Elysia crispata morphotype clarki.</title>
        <authorList>
            <person name="Eastman K.E."/>
            <person name="Pendleton A.L."/>
            <person name="Shaikh M.A."/>
            <person name="Suttiyut T."/>
            <person name="Ogas R."/>
            <person name="Tomko P."/>
            <person name="Gavelis G."/>
            <person name="Widhalm J.R."/>
            <person name="Wisecaver J.H."/>
        </authorList>
    </citation>
    <scope>NUCLEOTIDE SEQUENCE</scope>
    <source>
        <strain evidence="18">ECLA1</strain>
    </source>
</reference>
<evidence type="ECO:0000256" key="1">
    <source>
        <dbReference type="ARBA" id="ARBA00001968"/>
    </source>
</evidence>
<keyword evidence="7 14" id="KW-0812">Transmembrane</keyword>
<dbReference type="InterPro" id="IPR031481">
    <property type="entry name" value="Glyco_tran_10_N"/>
</dbReference>
<comment type="pathway">
    <text evidence="3">Protein modification; protein glycosylation.</text>
</comment>
<accession>A0AAE1B5M0</accession>
<dbReference type="AlphaFoldDB" id="A0AAE1B5M0"/>
<proteinExistence type="inferred from homology"/>
<evidence type="ECO:0000256" key="11">
    <source>
        <dbReference type="ARBA" id="ARBA00023034"/>
    </source>
</evidence>
<evidence type="ECO:0000259" key="16">
    <source>
        <dbReference type="Pfam" id="PF13359"/>
    </source>
</evidence>
<dbReference type="InterPro" id="IPR027806">
    <property type="entry name" value="HARBI1_dom"/>
</dbReference>
<evidence type="ECO:0000256" key="4">
    <source>
        <dbReference type="ARBA" id="ARBA00008919"/>
    </source>
</evidence>
<feature type="domain" description="DDE Tnp4" evidence="16">
    <location>
        <begin position="83"/>
        <end position="247"/>
    </location>
</feature>
<evidence type="ECO:0000313" key="18">
    <source>
        <dbReference type="EMBL" id="KAK3799953.1"/>
    </source>
</evidence>
<dbReference type="InterPro" id="IPR055270">
    <property type="entry name" value="Glyco_tran_10_C"/>
</dbReference>
<comment type="subcellular location">
    <subcellularLocation>
        <location evidence="2">Golgi apparatus membrane</location>
        <topology evidence="2">Single-pass type II membrane protein</topology>
    </subcellularLocation>
    <subcellularLocation>
        <location evidence="14">Golgi apparatus</location>
        <location evidence="14">Golgi stack membrane</location>
        <topology evidence="14">Single-pass type II membrane protein</topology>
    </subcellularLocation>
</comment>
<dbReference type="PANTHER" id="PTHR48438">
    <property type="entry name" value="ALPHA-(1,3)-FUCOSYLTRANSFERASE C-RELATED"/>
    <property type="match status" value="1"/>
</dbReference>
<dbReference type="Proteomes" id="UP001283361">
    <property type="component" value="Unassembled WGS sequence"/>
</dbReference>
<keyword evidence="12" id="KW-0472">Membrane</keyword>
<keyword evidence="19" id="KW-1185">Reference proteome</keyword>
<keyword evidence="8" id="KW-0479">Metal-binding</keyword>
<keyword evidence="6 14" id="KW-0808">Transferase</keyword>
<keyword evidence="5 14" id="KW-0328">Glycosyltransferase</keyword>
<evidence type="ECO:0000256" key="2">
    <source>
        <dbReference type="ARBA" id="ARBA00004323"/>
    </source>
</evidence>
<dbReference type="Pfam" id="PF13359">
    <property type="entry name" value="DDE_Tnp_4"/>
    <property type="match status" value="1"/>
</dbReference>
<dbReference type="EC" id="2.4.1.-" evidence="14"/>
<evidence type="ECO:0000256" key="9">
    <source>
        <dbReference type="ARBA" id="ARBA00022968"/>
    </source>
</evidence>
<dbReference type="EMBL" id="JAWDGP010000507">
    <property type="protein sequence ID" value="KAK3799953.1"/>
    <property type="molecule type" value="Genomic_DNA"/>
</dbReference>
<evidence type="ECO:0000256" key="6">
    <source>
        <dbReference type="ARBA" id="ARBA00022679"/>
    </source>
</evidence>
<keyword evidence="13" id="KW-0325">Glycoprotein</keyword>
<evidence type="ECO:0000259" key="17">
    <source>
        <dbReference type="Pfam" id="PF17039"/>
    </source>
</evidence>
<protein>
    <recommendedName>
        <fullName evidence="14">Fucosyltransferase</fullName>
        <ecNumber evidence="14">2.4.1.-</ecNumber>
    </recommendedName>
</protein>
<keyword evidence="10" id="KW-1133">Transmembrane helix</keyword>
<feature type="domain" description="Fucosyltransferase N-terminal" evidence="17">
    <location>
        <begin position="429"/>
        <end position="519"/>
    </location>
</feature>